<dbReference type="AlphaFoldDB" id="A0AAD4ZLM5"/>
<dbReference type="EMBL" id="JAJFAZ020000001">
    <property type="protein sequence ID" value="KAI5350324.1"/>
    <property type="molecule type" value="Genomic_DNA"/>
</dbReference>
<feature type="region of interest" description="Disordered" evidence="1">
    <location>
        <begin position="171"/>
        <end position="192"/>
    </location>
</feature>
<feature type="compositionally biased region" description="Low complexity" evidence="1">
    <location>
        <begin position="171"/>
        <end position="183"/>
    </location>
</feature>
<feature type="region of interest" description="Disordered" evidence="1">
    <location>
        <begin position="29"/>
        <end position="59"/>
    </location>
</feature>
<gene>
    <name evidence="2" type="ORF">L3X38_003215</name>
</gene>
<dbReference type="PANTHER" id="PTHR33437">
    <property type="entry name" value="OS06G0361200 PROTEIN"/>
    <property type="match status" value="1"/>
</dbReference>
<keyword evidence="3" id="KW-1185">Reference proteome</keyword>
<reference evidence="2 3" key="1">
    <citation type="journal article" date="2022" name="G3 (Bethesda)">
        <title>Whole-genome sequence and methylome profiling of the almond [Prunus dulcis (Mill.) D.A. Webb] cultivar 'Nonpareil'.</title>
        <authorList>
            <person name="D'Amico-Willman K.M."/>
            <person name="Ouma W.Z."/>
            <person name="Meulia T."/>
            <person name="Sideli G.M."/>
            <person name="Gradziel T.M."/>
            <person name="Fresnedo-Ramirez J."/>
        </authorList>
    </citation>
    <scope>NUCLEOTIDE SEQUENCE [LARGE SCALE GENOMIC DNA]</scope>
    <source>
        <strain evidence="2">Clone GOH B32 T37-40</strain>
    </source>
</reference>
<comment type="caution">
    <text evidence="2">The sequence shown here is derived from an EMBL/GenBank/DDBJ whole genome shotgun (WGS) entry which is preliminary data.</text>
</comment>
<evidence type="ECO:0008006" key="4">
    <source>
        <dbReference type="Google" id="ProtNLM"/>
    </source>
</evidence>
<protein>
    <recommendedName>
        <fullName evidence="4">Retrotransposon gag protein</fullName>
    </recommendedName>
</protein>
<dbReference type="Proteomes" id="UP001054821">
    <property type="component" value="Chromosome 1"/>
</dbReference>
<evidence type="ECO:0000313" key="3">
    <source>
        <dbReference type="Proteomes" id="UP001054821"/>
    </source>
</evidence>
<evidence type="ECO:0000256" key="1">
    <source>
        <dbReference type="SAM" id="MobiDB-lite"/>
    </source>
</evidence>
<accession>A0AAD4ZLM5</accession>
<proteinExistence type="predicted"/>
<dbReference type="PANTHER" id="PTHR33437:SF2">
    <property type="entry name" value="OS06G0361200 PROTEIN"/>
    <property type="match status" value="1"/>
</dbReference>
<sequence length="248" mass="27990">MVSDHRNGKSSRNGADSLRTRILESMTISATPMKISTRGKKDARKAESIQCQEPRRHTLKEMKEKKYPFPDSDVEGMLEDLLEKKVIELPECKRPEEMNHINHLKYCMYHRVISHPVEKCFVLKDLIMKLAQQGRNEMDLDKPSASLPPLRAHVALGLLALAPACPAQAHIAPRPSAASPSASPRRRPRPTPPFFHFKPSACRLRPVNLATLQQMHAENSCLHHDSAIPRSERCLTNILFSDPQLMAS</sequence>
<name>A0AAD4ZLM5_PRUDU</name>
<evidence type="ECO:0000313" key="2">
    <source>
        <dbReference type="EMBL" id="KAI5350324.1"/>
    </source>
</evidence>
<organism evidence="2 3">
    <name type="scientific">Prunus dulcis</name>
    <name type="common">Almond</name>
    <name type="synonym">Amygdalus dulcis</name>
    <dbReference type="NCBI Taxonomy" id="3755"/>
    <lineage>
        <taxon>Eukaryota</taxon>
        <taxon>Viridiplantae</taxon>
        <taxon>Streptophyta</taxon>
        <taxon>Embryophyta</taxon>
        <taxon>Tracheophyta</taxon>
        <taxon>Spermatophyta</taxon>
        <taxon>Magnoliopsida</taxon>
        <taxon>eudicotyledons</taxon>
        <taxon>Gunneridae</taxon>
        <taxon>Pentapetalae</taxon>
        <taxon>rosids</taxon>
        <taxon>fabids</taxon>
        <taxon>Rosales</taxon>
        <taxon>Rosaceae</taxon>
        <taxon>Amygdaloideae</taxon>
        <taxon>Amygdaleae</taxon>
        <taxon>Prunus</taxon>
    </lineage>
</organism>